<dbReference type="PROSITE" id="PS50084">
    <property type="entry name" value="KH_TYPE_1"/>
    <property type="match status" value="4"/>
</dbReference>
<dbReference type="GO" id="GO:0005874">
    <property type="term" value="C:microtubule"/>
    <property type="evidence" value="ECO:0007669"/>
    <property type="project" value="UniProtKB-KW"/>
</dbReference>
<dbReference type="PRINTS" id="PR00380">
    <property type="entry name" value="KINESINHEAVY"/>
</dbReference>
<keyword evidence="3 8" id="KW-0547">Nucleotide-binding</keyword>
<dbReference type="SUPFAM" id="SSF57997">
    <property type="entry name" value="Tropomyosin"/>
    <property type="match status" value="1"/>
</dbReference>
<dbReference type="SUPFAM" id="SSF54791">
    <property type="entry name" value="Eukaryotic type KH-domain (KH-domain type I)"/>
    <property type="match status" value="4"/>
</dbReference>
<dbReference type="InterPro" id="IPR021720">
    <property type="entry name" value="Malectin_dom"/>
</dbReference>
<evidence type="ECO:0000256" key="5">
    <source>
        <dbReference type="ARBA" id="ARBA00023054"/>
    </source>
</evidence>
<evidence type="ECO:0000256" key="6">
    <source>
        <dbReference type="ARBA" id="ARBA00023175"/>
    </source>
</evidence>
<organism evidence="12 13">
    <name type="scientific">Arabidopsis arenosa</name>
    <name type="common">Sand rock-cress</name>
    <name type="synonym">Cardaminopsis arenosa</name>
    <dbReference type="NCBI Taxonomy" id="38785"/>
    <lineage>
        <taxon>Eukaryota</taxon>
        <taxon>Viridiplantae</taxon>
        <taxon>Streptophyta</taxon>
        <taxon>Embryophyta</taxon>
        <taxon>Tracheophyta</taxon>
        <taxon>Spermatophyta</taxon>
        <taxon>Magnoliopsida</taxon>
        <taxon>eudicotyledons</taxon>
        <taxon>Gunneridae</taxon>
        <taxon>Pentapetalae</taxon>
        <taxon>rosids</taxon>
        <taxon>malvids</taxon>
        <taxon>Brassicales</taxon>
        <taxon>Brassicaceae</taxon>
        <taxon>Camelineae</taxon>
        <taxon>Arabidopsis</taxon>
    </lineage>
</organism>
<feature type="coiled-coil region" evidence="9">
    <location>
        <begin position="1015"/>
        <end position="1042"/>
    </location>
</feature>
<dbReference type="Pfam" id="PF00013">
    <property type="entry name" value="KH_1"/>
    <property type="match status" value="4"/>
</dbReference>
<feature type="region of interest" description="Disordered" evidence="10">
    <location>
        <begin position="1599"/>
        <end position="1691"/>
    </location>
</feature>
<feature type="coiled-coil region" evidence="9">
    <location>
        <begin position="896"/>
        <end position="948"/>
    </location>
</feature>
<dbReference type="GO" id="GO:0005524">
    <property type="term" value="F:ATP binding"/>
    <property type="evidence" value="ECO:0007669"/>
    <property type="project" value="UniProtKB-UniRule"/>
</dbReference>
<dbReference type="PANTHER" id="PTHR47972">
    <property type="entry name" value="KINESIN-LIKE PROTEIN KLP-3"/>
    <property type="match status" value="1"/>
</dbReference>
<evidence type="ECO:0000256" key="1">
    <source>
        <dbReference type="ARBA" id="ARBA00010899"/>
    </source>
</evidence>
<keyword evidence="13" id="KW-1185">Reference proteome</keyword>
<dbReference type="InterPro" id="IPR001752">
    <property type="entry name" value="Kinesin_motor_dom"/>
</dbReference>
<evidence type="ECO:0000256" key="9">
    <source>
        <dbReference type="SAM" id="Coils"/>
    </source>
</evidence>
<dbReference type="InterPro" id="IPR036612">
    <property type="entry name" value="KH_dom_type_1_sf"/>
</dbReference>
<dbReference type="FunFam" id="2.60.120.430:FF:000016">
    <property type="entry name" value="Kinesin-like protein KIN-14R"/>
    <property type="match status" value="1"/>
</dbReference>
<feature type="compositionally biased region" description="Basic and acidic residues" evidence="10">
    <location>
        <begin position="1652"/>
        <end position="1664"/>
    </location>
</feature>
<evidence type="ECO:0000256" key="10">
    <source>
        <dbReference type="SAM" id="MobiDB-lite"/>
    </source>
</evidence>
<dbReference type="InterPro" id="IPR019821">
    <property type="entry name" value="Kinesin_motor_CS"/>
</dbReference>
<dbReference type="InterPro" id="IPR036961">
    <property type="entry name" value="Kinesin_motor_dom_sf"/>
</dbReference>
<dbReference type="GO" id="GO:0003723">
    <property type="term" value="F:RNA binding"/>
    <property type="evidence" value="ECO:0007669"/>
    <property type="project" value="UniProtKB-UniRule"/>
</dbReference>
<keyword evidence="4 8" id="KW-0067">ATP-binding</keyword>
<feature type="compositionally biased region" description="Low complexity" evidence="10">
    <location>
        <begin position="1603"/>
        <end position="1612"/>
    </location>
</feature>
<evidence type="ECO:0000259" key="11">
    <source>
        <dbReference type="PROSITE" id="PS50067"/>
    </source>
</evidence>
<dbReference type="InterPro" id="IPR027640">
    <property type="entry name" value="Kinesin-like_fam"/>
</dbReference>
<protein>
    <recommendedName>
        <fullName evidence="11">Kinesin motor domain-containing protein</fullName>
    </recommendedName>
</protein>
<evidence type="ECO:0000313" key="12">
    <source>
        <dbReference type="EMBL" id="CAE6002787.1"/>
    </source>
</evidence>
<dbReference type="Gene3D" id="3.40.850.10">
    <property type="entry name" value="Kinesin motor domain"/>
    <property type="match status" value="1"/>
</dbReference>
<dbReference type="Proteomes" id="UP000682877">
    <property type="component" value="Chromosome 4"/>
</dbReference>
<dbReference type="InterPro" id="IPR004088">
    <property type="entry name" value="KH_dom_type_1"/>
</dbReference>
<feature type="domain" description="Kinesin motor" evidence="11">
    <location>
        <begin position="1049"/>
        <end position="1371"/>
    </location>
</feature>
<evidence type="ECO:0000256" key="7">
    <source>
        <dbReference type="PROSITE-ProRule" id="PRU00117"/>
    </source>
</evidence>
<dbReference type="GO" id="GO:0008017">
    <property type="term" value="F:microtubule binding"/>
    <property type="evidence" value="ECO:0007669"/>
    <property type="project" value="InterPro"/>
</dbReference>
<evidence type="ECO:0000256" key="2">
    <source>
        <dbReference type="ARBA" id="ARBA00022701"/>
    </source>
</evidence>
<evidence type="ECO:0000256" key="8">
    <source>
        <dbReference type="PROSITE-ProRule" id="PRU00283"/>
    </source>
</evidence>
<dbReference type="GO" id="GO:0003777">
    <property type="term" value="F:microtubule motor activity"/>
    <property type="evidence" value="ECO:0007669"/>
    <property type="project" value="InterPro"/>
</dbReference>
<dbReference type="Gene3D" id="3.30.1370.10">
    <property type="entry name" value="K Homology domain, type 1"/>
    <property type="match status" value="3"/>
</dbReference>
<feature type="binding site" evidence="8">
    <location>
        <begin position="1132"/>
        <end position="1139"/>
    </location>
    <ligand>
        <name>ATP</name>
        <dbReference type="ChEBI" id="CHEBI:30616"/>
    </ligand>
</feature>
<dbReference type="CDD" id="cd01366">
    <property type="entry name" value="KISc_C_terminal"/>
    <property type="match status" value="1"/>
</dbReference>
<dbReference type="PANTHER" id="PTHR47972:SF18">
    <property type="entry name" value="KINESIN-LIKE PROTEIN KIN-14R"/>
    <property type="match status" value="1"/>
</dbReference>
<dbReference type="SMART" id="SM00129">
    <property type="entry name" value="KISc"/>
    <property type="match status" value="1"/>
</dbReference>
<dbReference type="PROSITE" id="PS50067">
    <property type="entry name" value="KINESIN_MOTOR_2"/>
    <property type="match status" value="1"/>
</dbReference>
<dbReference type="InterPro" id="IPR004087">
    <property type="entry name" value="KH_dom"/>
</dbReference>
<dbReference type="Gene3D" id="3.30.310.210">
    <property type="match status" value="1"/>
</dbReference>
<accession>A0A8S2A3C3</accession>
<evidence type="ECO:0000256" key="3">
    <source>
        <dbReference type="ARBA" id="ARBA00022741"/>
    </source>
</evidence>
<keyword evidence="6 8" id="KW-0505">Motor protein</keyword>
<dbReference type="InterPro" id="IPR027417">
    <property type="entry name" value="P-loop_NTPase"/>
</dbReference>
<dbReference type="Pfam" id="PF00225">
    <property type="entry name" value="Kinesin"/>
    <property type="match status" value="1"/>
</dbReference>
<sequence length="1715" mass="191224">MNNRRGVTTAVSKRRPVIHVLPDETAIRVVCHASVIGGIIGSNGYVVSKLRRETGTKIHCESPVNGSDHWVVFIVGSTAVNKSVLLTDRVGDFSGGEHEDWVTCEVSAAQTALIRVLERSWVVLAAKDGGGVVDGEDEEAYCGILADRNQIGAVLGLGGKNVEWMRRSSGAMIRVLPPPICGTNTDELIQITGDVLAVKKALVMVSTCIQDNPPVNGYPQPLCIKAYESSTDGNSEDPHSEFFPNLRSSVPNASDSATSNRHLPAVYDEGNGTERKVVFKIIFTCVVAGGIIGKQGTIIRALQNETGASISIGAPLKVSGERVVTISARENLESRYSHAQNALALVFARSVEIDVEKGLRPGLHNGAVVKTKLLVPSQFANSLMGNGNREAIIATGADVHIPVGNQILEWISENEVVIEIKGEYSHVQKALTHVSSKLRENLLPKKVLGEMRARVSNPYESAGTSQIYNLQQSKQNAGRGDSLSVSDGEQNSKMVRSGAEVMKSNSVMHTEVLKEVDELKGLTLPQSLLEDDLTQGMKQLQMSRNGDVSSLPQRSKGVYVRKITLELTVEKDALGSLYGRDGTGVDNLRQISGARVDVKDPTGIEATVLIISGNPEQTRTAMSLIENRFDFIMEDVQIDATVPVDPNVTSLCSPEIPNFDFVSDETEKLEIGDTSIDDCDDSLGDSMVCDPNSRLVPTGFTRPNRTDETIMFINAGGDDSKVLDSELNILRDNYFEGGDVLRTEESIVEAGDFPFIYQSARVGNFCYRLNNLLPGEYLIDFHFAEIINTNGPKGIRVFNVYVQDEKVLAEFDIFSVVGANRPLLLVDLRVMVMDDGLIRVRFEGINGSPVVCGICLRKAPQVSVPRTSQDYIKCENCATEIEISPTRKRLMRAKAHDKYEKKIAELSERYEHKTNECHEAWMSLTSANEQLEKVLMELDNKMYEARSLDQTVVTQADCLKSITSKYENEKRHWAKAIVTLHEKIQIMKREQSQLSQEAHECVEGIPELYKMVDGVQALVSQCEDLKQKYSEEQAKRKELYNHIQETKGNIRVFCRCRPLNKEETSTKSATIVDFDGAKDGELGVITGNNSKKSFKFDRVYTPKDGQVDVFADASPMVVSVLDGYNVCIFAYGQTGTGKTFTMEGTPQNRGVNYRTVEQLFEVARERRETISYNISVSVLEVYNEQIRDLLATSPGSKKLEIKQSSDGSHHVPGLVEAKVDNINEVWNVLQAGSNARSVGSNNVNEHSSRSHCMLSIMVKAKNLMNGDCTKSTLWLVDLAGSERLAKTDVQGERLKEAQNINRSLSALGDVIYALATKSSHIPYRNSKLTHLLQDSLGGDSKTLMFVQISPSEHDVSETLSSLSFATRVRGVELGPARKQVDTGEIQKLKAMVEKARQDSRSKDESIKKLEDNIQNLEGKNKGRDNSYRSLQEKNKDLENQLDSLHNQSEKQYAQLQERLKSRDEICSNLQQKIKELECKLRERHQSDSATYHQKVKDLENNLKESEGNSLVWQQKVKDYENKLKESEGNSLVWQQKIKELETKHKDEQSQEAVLLRQKIKELEMRLKEQEKHIQQMATTREFPDVANATPNEVKTCFKEDNFGNENMESNNNILRTSNRLKTKRHDSLNLNEMTRKKRASRSGETENNGDDPQMKEKRIRKSDPPKVFSRVVRPTRPASGSSSQVPVAHKRIIKREQQEVLVGKERDSKKKIWSR</sequence>
<dbReference type="EMBL" id="LR999454">
    <property type="protein sequence ID" value="CAE6002787.1"/>
    <property type="molecule type" value="Genomic_DNA"/>
</dbReference>
<dbReference type="Pfam" id="PF11721">
    <property type="entry name" value="Malectin"/>
    <property type="match status" value="1"/>
</dbReference>
<dbReference type="SUPFAM" id="SSF52540">
    <property type="entry name" value="P-loop containing nucleoside triphosphate hydrolases"/>
    <property type="match status" value="1"/>
</dbReference>
<dbReference type="FunFam" id="3.40.850.10:FF:000057">
    <property type="entry name" value="kinesin-like protein KIN-14R"/>
    <property type="match status" value="1"/>
</dbReference>
<name>A0A8S2A3C3_ARAAE</name>
<keyword evidence="5 9" id="KW-0175">Coiled coil</keyword>
<proteinExistence type="inferred from homology"/>
<dbReference type="GO" id="GO:0007018">
    <property type="term" value="P:microtubule-based movement"/>
    <property type="evidence" value="ECO:0007669"/>
    <property type="project" value="InterPro"/>
</dbReference>
<comment type="similarity">
    <text evidence="1">Belongs to the TRAFAC class myosin-kinesin ATPase superfamily. Kinesin family. KIN-14 subfamily.</text>
</comment>
<dbReference type="PROSITE" id="PS00411">
    <property type="entry name" value="KINESIN_MOTOR_1"/>
    <property type="match status" value="1"/>
</dbReference>
<reference evidence="12" key="1">
    <citation type="submission" date="2021-01" db="EMBL/GenBank/DDBJ databases">
        <authorList>
            <person name="Bezrukov I."/>
        </authorList>
    </citation>
    <scope>NUCLEOTIDE SEQUENCE</scope>
</reference>
<keyword evidence="7" id="KW-0694">RNA-binding</keyword>
<evidence type="ECO:0000256" key="4">
    <source>
        <dbReference type="ARBA" id="ARBA00022840"/>
    </source>
</evidence>
<dbReference type="Gene3D" id="2.60.120.430">
    <property type="entry name" value="Galactose-binding lectin"/>
    <property type="match status" value="1"/>
</dbReference>
<keyword evidence="2" id="KW-0493">Microtubule</keyword>
<feature type="coiled-coil region" evidence="9">
    <location>
        <begin position="1392"/>
        <end position="1579"/>
    </location>
</feature>
<dbReference type="SMART" id="SM00322">
    <property type="entry name" value="KH"/>
    <property type="match status" value="5"/>
</dbReference>
<evidence type="ECO:0000313" key="13">
    <source>
        <dbReference type="Proteomes" id="UP000682877"/>
    </source>
</evidence>
<gene>
    <name evidence="12" type="ORF">AARE701A_LOCUS9301</name>
</gene>